<comment type="caution">
    <text evidence="3">The sequence shown here is derived from an EMBL/GenBank/DDBJ whole genome shotgun (WGS) entry which is preliminary data.</text>
</comment>
<dbReference type="InterPro" id="IPR027417">
    <property type="entry name" value="P-loop_NTPase"/>
</dbReference>
<dbReference type="Pfam" id="PF22942">
    <property type="entry name" value="DUF7025"/>
    <property type="match status" value="1"/>
</dbReference>
<dbReference type="PANTHER" id="PTHR46411">
    <property type="entry name" value="FAMILY ATPASE, PUTATIVE-RELATED"/>
    <property type="match status" value="1"/>
</dbReference>
<dbReference type="InterPro" id="IPR054289">
    <property type="entry name" value="DUF7025"/>
</dbReference>
<dbReference type="Pfam" id="PF00004">
    <property type="entry name" value="AAA"/>
    <property type="match status" value="1"/>
</dbReference>
<proteinExistence type="predicted"/>
<accession>A0A439CY43</accession>
<reference evidence="3 4" key="1">
    <citation type="submission" date="2018-12" db="EMBL/GenBank/DDBJ databases">
        <title>Draft genome sequence of Xylaria grammica IHI A82.</title>
        <authorList>
            <person name="Buettner E."/>
            <person name="Kellner H."/>
        </authorList>
    </citation>
    <scope>NUCLEOTIDE SEQUENCE [LARGE SCALE GENOMIC DNA]</scope>
    <source>
        <strain evidence="3 4">IHI A82</strain>
    </source>
</reference>
<evidence type="ECO:0000256" key="1">
    <source>
        <dbReference type="SAM" id="Coils"/>
    </source>
</evidence>
<feature type="coiled-coil region" evidence="1">
    <location>
        <begin position="166"/>
        <end position="193"/>
    </location>
</feature>
<gene>
    <name evidence="3" type="ORF">EKO27_g8044</name>
</gene>
<keyword evidence="4" id="KW-1185">Reference proteome</keyword>
<dbReference type="SUPFAM" id="SSF52540">
    <property type="entry name" value="P-loop containing nucleoside triphosphate hydrolases"/>
    <property type="match status" value="1"/>
</dbReference>
<dbReference type="InterPro" id="IPR003959">
    <property type="entry name" value="ATPase_AAA_core"/>
</dbReference>
<dbReference type="GO" id="GO:0016887">
    <property type="term" value="F:ATP hydrolysis activity"/>
    <property type="evidence" value="ECO:0007669"/>
    <property type="project" value="InterPro"/>
</dbReference>
<name>A0A439CY43_9PEZI</name>
<dbReference type="PANTHER" id="PTHR46411:SF3">
    <property type="entry name" value="AAA+ ATPASE DOMAIN-CONTAINING PROTEIN"/>
    <property type="match status" value="1"/>
</dbReference>
<dbReference type="CDD" id="cd19481">
    <property type="entry name" value="RecA-like_protease"/>
    <property type="match status" value="1"/>
</dbReference>
<dbReference type="SMART" id="SM00382">
    <property type="entry name" value="AAA"/>
    <property type="match status" value="1"/>
</dbReference>
<dbReference type="Proteomes" id="UP000286045">
    <property type="component" value="Unassembled WGS sequence"/>
</dbReference>
<protein>
    <recommendedName>
        <fullName evidence="2">AAA+ ATPase domain-containing protein</fullName>
    </recommendedName>
</protein>
<keyword evidence="1" id="KW-0175">Coiled coil</keyword>
<sequence>MEYLPADAHAETAEAATLEAIKESSIDNDLETSLDYDSDAEANELLLGAPGEKCVVKNVYEGPPKCKCCINWIDEYPDDINKVDVAENLNHALIVRNKKSHDNLKPLVVWEIIVQSPILKEFLRSAIPKLDFQIDKIVLQRPFEDIFHHWTELKSAASQTADPKTLDHVKLLLNVLRRELKETVKQSRDLLSKSLITFDYIWTLFKPGDMVFDRIATSLLMHRLEKAEYDCDSRGMRVFDLKCWAVEWNGKSFGEKERWLRIPGFGGLKEITSLPFYPARFVENYDQVRDRLLARGRVFSSLAGTHYKAYRGTAMVSEESSIHVRTPLTQSRLRLLGNVDPYNDDEQVDGRIMIDAEVYYQYNTSKSHRLKLLSYGDSRSSDEQESEAQDCQELSEEQLLICVSTVKGYAFAQKSWLEFTIDNVLDIAWNENAFNSLILPSRHKDLVLSFVESQLAHQENTFDDFIAGKGQGVIMLLAGAPGIGKTLTAESVAEEMRAPLYSVTAGELGSDISEVESSLRKILDLAARWNAVLLLDEADVYMAERTTHDIERNKLVSIFLRTLEYYRGILFITTNRAAAIDPAFKSRIHLSLQYPDLSRDSQKEIWRNLLGRSPGKQAGFAEDDFAAFTENAMNGREIKNAVKLAHLLASRRKEPLMPAHVKDVLGALYDSAEELRRKTLVSNRESLGRRRSRFARGRRQGRRVRGRRIHSSESRICSERVNFLYYYLQSSFSDFVS</sequence>
<evidence type="ECO:0000259" key="2">
    <source>
        <dbReference type="SMART" id="SM00382"/>
    </source>
</evidence>
<dbReference type="InterPro" id="IPR003593">
    <property type="entry name" value="AAA+_ATPase"/>
</dbReference>
<evidence type="ECO:0000313" key="3">
    <source>
        <dbReference type="EMBL" id="RWA07058.1"/>
    </source>
</evidence>
<dbReference type="Gene3D" id="3.40.50.300">
    <property type="entry name" value="P-loop containing nucleotide triphosphate hydrolases"/>
    <property type="match status" value="1"/>
</dbReference>
<feature type="domain" description="AAA+ ATPase" evidence="2">
    <location>
        <begin position="471"/>
        <end position="595"/>
    </location>
</feature>
<dbReference type="STRING" id="363999.A0A439CY43"/>
<evidence type="ECO:0000313" key="4">
    <source>
        <dbReference type="Proteomes" id="UP000286045"/>
    </source>
</evidence>
<dbReference type="AlphaFoldDB" id="A0A439CY43"/>
<organism evidence="3 4">
    <name type="scientific">Xylaria grammica</name>
    <dbReference type="NCBI Taxonomy" id="363999"/>
    <lineage>
        <taxon>Eukaryota</taxon>
        <taxon>Fungi</taxon>
        <taxon>Dikarya</taxon>
        <taxon>Ascomycota</taxon>
        <taxon>Pezizomycotina</taxon>
        <taxon>Sordariomycetes</taxon>
        <taxon>Xylariomycetidae</taxon>
        <taxon>Xylariales</taxon>
        <taxon>Xylariaceae</taxon>
        <taxon>Xylaria</taxon>
    </lineage>
</organism>
<dbReference type="GO" id="GO:0005524">
    <property type="term" value="F:ATP binding"/>
    <property type="evidence" value="ECO:0007669"/>
    <property type="project" value="InterPro"/>
</dbReference>
<dbReference type="EMBL" id="RYZI01000286">
    <property type="protein sequence ID" value="RWA07058.1"/>
    <property type="molecule type" value="Genomic_DNA"/>
</dbReference>